<dbReference type="InterPro" id="IPR012341">
    <property type="entry name" value="6hp_glycosidase-like_sf"/>
</dbReference>
<name>A0A9W6REE3_9ACTN</name>
<dbReference type="InterPro" id="IPR008928">
    <property type="entry name" value="6-hairpin_glycosidase_sf"/>
</dbReference>
<dbReference type="GO" id="GO:0005975">
    <property type="term" value="P:carbohydrate metabolic process"/>
    <property type="evidence" value="ECO:0007669"/>
    <property type="project" value="InterPro"/>
</dbReference>
<dbReference type="SUPFAM" id="SSF48208">
    <property type="entry name" value="Six-hairpin glycosidases"/>
    <property type="match status" value="1"/>
</dbReference>
<organism evidence="1 2">
    <name type="scientific">Actinoallomurus iriomotensis</name>
    <dbReference type="NCBI Taxonomy" id="478107"/>
    <lineage>
        <taxon>Bacteria</taxon>
        <taxon>Bacillati</taxon>
        <taxon>Actinomycetota</taxon>
        <taxon>Actinomycetes</taxon>
        <taxon>Streptosporangiales</taxon>
        <taxon>Thermomonosporaceae</taxon>
        <taxon>Actinoallomurus</taxon>
    </lineage>
</organism>
<reference evidence="1" key="1">
    <citation type="submission" date="2023-03" db="EMBL/GenBank/DDBJ databases">
        <title>Actinoallomurus iriomotensis NBRC 103681.</title>
        <authorList>
            <person name="Ichikawa N."/>
            <person name="Sato H."/>
            <person name="Tonouchi N."/>
        </authorList>
    </citation>
    <scope>NUCLEOTIDE SEQUENCE</scope>
    <source>
        <strain evidence="1">NBRC 103681</strain>
    </source>
</reference>
<accession>A0A9W6REE3</accession>
<dbReference type="EMBL" id="BSTJ01000002">
    <property type="protein sequence ID" value="GLY74314.1"/>
    <property type="molecule type" value="Genomic_DNA"/>
</dbReference>
<dbReference type="Gene3D" id="1.50.10.10">
    <property type="match status" value="1"/>
</dbReference>
<dbReference type="Proteomes" id="UP001165135">
    <property type="component" value="Unassembled WGS sequence"/>
</dbReference>
<dbReference type="RefSeq" id="WP_285620061.1">
    <property type="nucleotide sequence ID" value="NZ_BSTJ01000002.1"/>
</dbReference>
<dbReference type="AlphaFoldDB" id="A0A9W6REE3"/>
<protein>
    <submittedName>
        <fullName evidence="1">Uncharacterized protein</fullName>
    </submittedName>
</protein>
<dbReference type="InterPro" id="IPR006311">
    <property type="entry name" value="TAT_signal"/>
</dbReference>
<proteinExistence type="predicted"/>
<comment type="caution">
    <text evidence="1">The sequence shown here is derived from an EMBL/GenBank/DDBJ whole genome shotgun (WGS) entry which is preliminary data.</text>
</comment>
<gene>
    <name evidence="1" type="ORF">Airi01_025810</name>
</gene>
<sequence length="714" mass="79347">MIRRRSVLQGMGGLGMAGLLAGTPAARADAAAGAIDRRALVGRHDIERTASDPDLPVQVGNGRFAFGADITGLQTFLPFATMSDWGWHEDALPPGQTPADYVGTAWDTHGRQVYYWTDDKQHPQLNQWLRENPHRINLARIGMRLLRGDGREAAEADLTDRHQRLDLWSGTLHSTFALDGVPVSVTTACHPELDVVGVRVDSPLVAAGRLTVFIDFPYATAGSKFSAPFVGVWDRPDAHQTQLRRRGAQRADITHRLDATTYHASLVWQGPGELTTDAAHPHRYVLDGRRTRRLEVSFGFSPDEPRPAPPAPEVSAASAAWWPRFWRSGGAIDLSQSADPRWVELERRIVRSQYAMAVNEAGAWPPQESGLVNNGWYGKFHMEMYWWHAAHYALWNRWPLLDRSAAVYEHFLASSRDRAQDQGYRGARWPKMTTPAGLDSPGLQNALLLWQQPHPIFLAELDYRAHPDKSTLEKWREVVFASADFLASYAFYDSATHRYVLGPPLVIANERPDPRTTINPTFELAYCRFALRTAQRWRRRLGLAPDSTYAAVLAGLARLPVQDGVYVFHEGIQDMWTKWNTNHPDPVAAYGMLPGDGVDVPTMRATAQKVYATWDVDNLYSWDFPLLAMNAARLGDPGRAVDFLLHERFGFTDTGLPASGFAGVPSPYFPGAGGLLYAAAMMAAGWDRGPETAAPGFPSDGRWTVRSEGLSRAI</sequence>
<dbReference type="PROSITE" id="PS51318">
    <property type="entry name" value="TAT"/>
    <property type="match status" value="1"/>
</dbReference>
<evidence type="ECO:0000313" key="2">
    <source>
        <dbReference type="Proteomes" id="UP001165135"/>
    </source>
</evidence>
<evidence type="ECO:0000313" key="1">
    <source>
        <dbReference type="EMBL" id="GLY74314.1"/>
    </source>
</evidence>